<keyword evidence="4 7" id="KW-0418">Kinase</keyword>
<accession>A0A3B0ZI99</accession>
<dbReference type="InterPro" id="IPR008271">
    <property type="entry name" value="Ser/Thr_kinase_AS"/>
</dbReference>
<protein>
    <submittedName>
        <fullName evidence="7">Serine/threonine protein kinase</fullName>
    </submittedName>
</protein>
<keyword evidence="3" id="KW-0547">Nucleotide-binding</keyword>
<keyword evidence="5" id="KW-0067">ATP-binding</keyword>
<dbReference type="InterPro" id="IPR017441">
    <property type="entry name" value="Protein_kinase_ATP_BS"/>
</dbReference>
<evidence type="ECO:0000259" key="6">
    <source>
        <dbReference type="PROSITE" id="PS50011"/>
    </source>
</evidence>
<dbReference type="PANTHER" id="PTHR43289">
    <property type="entry name" value="MITOGEN-ACTIVATED PROTEIN KINASE KINASE KINASE 20-RELATED"/>
    <property type="match status" value="1"/>
</dbReference>
<evidence type="ECO:0000256" key="3">
    <source>
        <dbReference type="ARBA" id="ARBA00022741"/>
    </source>
</evidence>
<dbReference type="Pfam" id="PF13646">
    <property type="entry name" value="HEAT_2"/>
    <property type="match status" value="1"/>
</dbReference>
<dbReference type="InterPro" id="IPR021133">
    <property type="entry name" value="HEAT_type_2"/>
</dbReference>
<dbReference type="InterPro" id="IPR004155">
    <property type="entry name" value="PBS_lyase_HEAT"/>
</dbReference>
<dbReference type="GO" id="GO:0004674">
    <property type="term" value="F:protein serine/threonine kinase activity"/>
    <property type="evidence" value="ECO:0007669"/>
    <property type="project" value="UniProtKB-KW"/>
</dbReference>
<evidence type="ECO:0000256" key="4">
    <source>
        <dbReference type="ARBA" id="ARBA00022777"/>
    </source>
</evidence>
<evidence type="ECO:0000256" key="5">
    <source>
        <dbReference type="ARBA" id="ARBA00022840"/>
    </source>
</evidence>
<dbReference type="GO" id="GO:0005524">
    <property type="term" value="F:ATP binding"/>
    <property type="evidence" value="ECO:0007669"/>
    <property type="project" value="UniProtKB-KW"/>
</dbReference>
<sequence>MSLLKNYKANKAIDILLESDPGSAQAKEAINKIKNIGESSVGNLIDAIPEAGSIHVIETLLVSFLNNRSLNLYIEALTDTDNRIVKKVMTILASHNTYDINKLLNFIEDPDIPKNVLVHILIAQKKQLNPILVARLIANSDKGGRQVLFRIMDEISNESAVDELSKLSYHKDASIRQIALRLLSRIDTTQVRDIFYRCIPDSERMVRVAALDGLLKLTVHIDSKLIVEYLKDRDLATQSKAIELLIYIKDPETVTYLIEILQDDSEFVRRAAVEVLNEISDERSIKSLISTLRDKDWWVRVRAADALGSIGGPNVVNAIFSLMSDKDEFLRRTAVEILNCIKDDRALSHLIKALGDDDWWVKERAADALAQLGDERAVDALLELLSHDNDSRKIAIKTLLKIVGKEKTQALIIAKNDLNDSIKNEIINAISNLESVSLEIDISNSNQNSRTLNTRTDNSIIQQDTKVNTKIQSDIQPVSEANEPATVRNVVTEEIINPAKLVADQIIGERYKVLKQIGKGAFGTVVLVEDTIVDEEIILKFLNPQVASDENMIRRFIHELRYARKVTHENVIRIYDFLRLGNSNAISMEYFHSHSLSYEIKNKMTSDRLRMVNILLDICHGMSFAHRAKVVHRDLKPANILVDDNDIVKIVDFGLAAAASQTDSRITKSGILVGTPTYMAPEQVRDKEIDARTDIYSLGVLMYELFTGRPPYKGKDSMAILFQHVEGKAKKPKELVEDLPDALDAIIMKALKVDPEKRYQTVDELRSHLAKCAVILQEAS</sequence>
<dbReference type="AlphaFoldDB" id="A0A3B0ZI99"/>
<dbReference type="CDD" id="cd14014">
    <property type="entry name" value="STKc_PknB_like"/>
    <property type="match status" value="1"/>
</dbReference>
<dbReference type="PROSITE" id="PS50077">
    <property type="entry name" value="HEAT_REPEAT"/>
    <property type="match status" value="1"/>
</dbReference>
<feature type="domain" description="Protein kinase" evidence="6">
    <location>
        <begin position="511"/>
        <end position="771"/>
    </location>
</feature>
<dbReference type="Gene3D" id="1.10.510.10">
    <property type="entry name" value="Transferase(Phosphotransferase) domain 1"/>
    <property type="match status" value="1"/>
</dbReference>
<dbReference type="InterPro" id="IPR011009">
    <property type="entry name" value="Kinase-like_dom_sf"/>
</dbReference>
<reference evidence="7" key="1">
    <citation type="submission" date="2018-06" db="EMBL/GenBank/DDBJ databases">
        <authorList>
            <person name="Zhirakovskaya E."/>
        </authorList>
    </citation>
    <scope>NUCLEOTIDE SEQUENCE</scope>
</reference>
<dbReference type="InterPro" id="IPR011989">
    <property type="entry name" value="ARM-like"/>
</dbReference>
<evidence type="ECO:0000256" key="2">
    <source>
        <dbReference type="ARBA" id="ARBA00022679"/>
    </source>
</evidence>
<dbReference type="InterPro" id="IPR016024">
    <property type="entry name" value="ARM-type_fold"/>
</dbReference>
<gene>
    <name evidence="7" type="ORF">MNBD_GAMMA22-676</name>
</gene>
<dbReference type="PROSITE" id="PS00108">
    <property type="entry name" value="PROTEIN_KINASE_ST"/>
    <property type="match status" value="1"/>
</dbReference>
<name>A0A3B0ZI99_9ZZZZ</name>
<proteinExistence type="predicted"/>
<dbReference type="Gene3D" id="1.25.10.10">
    <property type="entry name" value="Leucine-rich Repeat Variant"/>
    <property type="match status" value="3"/>
</dbReference>
<evidence type="ECO:0000313" key="7">
    <source>
        <dbReference type="EMBL" id="VAW93175.1"/>
    </source>
</evidence>
<dbReference type="Gene3D" id="3.30.200.20">
    <property type="entry name" value="Phosphorylase Kinase, domain 1"/>
    <property type="match status" value="1"/>
</dbReference>
<dbReference type="PROSITE" id="PS00107">
    <property type="entry name" value="PROTEIN_KINASE_ATP"/>
    <property type="match status" value="1"/>
</dbReference>
<dbReference type="EMBL" id="UOFS01000013">
    <property type="protein sequence ID" value="VAW93175.1"/>
    <property type="molecule type" value="Genomic_DNA"/>
</dbReference>
<dbReference type="InterPro" id="IPR000719">
    <property type="entry name" value="Prot_kinase_dom"/>
</dbReference>
<dbReference type="SMART" id="SM00220">
    <property type="entry name" value="S_TKc"/>
    <property type="match status" value="1"/>
</dbReference>
<dbReference type="Pfam" id="PF00069">
    <property type="entry name" value="Pkinase"/>
    <property type="match status" value="1"/>
</dbReference>
<keyword evidence="2" id="KW-0808">Transferase</keyword>
<dbReference type="SUPFAM" id="SSF48371">
    <property type="entry name" value="ARM repeat"/>
    <property type="match status" value="2"/>
</dbReference>
<dbReference type="SMART" id="SM00567">
    <property type="entry name" value="EZ_HEAT"/>
    <property type="match status" value="5"/>
</dbReference>
<evidence type="ECO:0000256" key="1">
    <source>
        <dbReference type="ARBA" id="ARBA00022527"/>
    </source>
</evidence>
<dbReference type="PANTHER" id="PTHR43289:SF6">
    <property type="entry name" value="SERINE_THREONINE-PROTEIN KINASE NEKL-3"/>
    <property type="match status" value="1"/>
</dbReference>
<keyword evidence="1 7" id="KW-0723">Serine/threonine-protein kinase</keyword>
<dbReference type="SUPFAM" id="SSF56112">
    <property type="entry name" value="Protein kinase-like (PK-like)"/>
    <property type="match status" value="1"/>
</dbReference>
<dbReference type="FunFam" id="1.10.510.10:FF:000021">
    <property type="entry name" value="Serine/threonine protein kinase"/>
    <property type="match status" value="1"/>
</dbReference>
<organism evidence="7">
    <name type="scientific">hydrothermal vent metagenome</name>
    <dbReference type="NCBI Taxonomy" id="652676"/>
    <lineage>
        <taxon>unclassified sequences</taxon>
        <taxon>metagenomes</taxon>
        <taxon>ecological metagenomes</taxon>
    </lineage>
</organism>
<dbReference type="PROSITE" id="PS50011">
    <property type="entry name" value="PROTEIN_KINASE_DOM"/>
    <property type="match status" value="1"/>
</dbReference>